<protein>
    <submittedName>
        <fullName evidence="2">Uncharacterized protein</fullName>
    </submittedName>
</protein>
<gene>
    <name evidence="2" type="ORF">GGQ67_000884</name>
</gene>
<evidence type="ECO:0000313" key="2">
    <source>
        <dbReference type="EMBL" id="MBB3963259.1"/>
    </source>
</evidence>
<reference evidence="2 3" key="1">
    <citation type="submission" date="2020-08" db="EMBL/GenBank/DDBJ databases">
        <title>Genomic Encyclopedia of Type Strains, Phase IV (KMG-IV): sequencing the most valuable type-strain genomes for metagenomic binning, comparative biology and taxonomic classification.</title>
        <authorList>
            <person name="Goeker M."/>
        </authorList>
    </citation>
    <scope>NUCLEOTIDE SEQUENCE [LARGE SCALE GENOMIC DNA]</scope>
    <source>
        <strain evidence="2 3">DSM 26575</strain>
    </source>
</reference>
<evidence type="ECO:0000256" key="1">
    <source>
        <dbReference type="SAM" id="Phobius"/>
    </source>
</evidence>
<dbReference type="Proteomes" id="UP000582090">
    <property type="component" value="Unassembled WGS sequence"/>
</dbReference>
<proteinExistence type="predicted"/>
<name>A0A7W6CRT9_9HYPH</name>
<organism evidence="2 3">
    <name type="scientific">Rhizobium metallidurans</name>
    <dbReference type="NCBI Taxonomy" id="1265931"/>
    <lineage>
        <taxon>Bacteria</taxon>
        <taxon>Pseudomonadati</taxon>
        <taxon>Pseudomonadota</taxon>
        <taxon>Alphaproteobacteria</taxon>
        <taxon>Hyphomicrobiales</taxon>
        <taxon>Rhizobiaceae</taxon>
        <taxon>Rhizobium/Agrobacterium group</taxon>
        <taxon>Rhizobium</taxon>
    </lineage>
</organism>
<feature type="transmembrane region" description="Helical" evidence="1">
    <location>
        <begin position="47"/>
        <end position="67"/>
    </location>
</feature>
<keyword evidence="1" id="KW-1133">Transmembrane helix</keyword>
<evidence type="ECO:0000313" key="3">
    <source>
        <dbReference type="Proteomes" id="UP000582090"/>
    </source>
</evidence>
<dbReference type="EMBL" id="JACIDW010000002">
    <property type="protein sequence ID" value="MBB3963259.1"/>
    <property type="molecule type" value="Genomic_DNA"/>
</dbReference>
<sequence>MTIAILIDTLRNFIGRRRVLKTRRAAIEQIARQPVHLAADVDMPRRYAPAGITVVIITAIGCPIRIVGQSFKILDDSHKIYSFD</sequence>
<comment type="caution">
    <text evidence="2">The sequence shown here is derived from an EMBL/GenBank/DDBJ whole genome shotgun (WGS) entry which is preliminary data.</text>
</comment>
<dbReference type="AlphaFoldDB" id="A0A7W6CRT9"/>
<keyword evidence="1" id="KW-0812">Transmembrane</keyword>
<dbReference type="RefSeq" id="WP_183898986.1">
    <property type="nucleotide sequence ID" value="NZ_JACIDW010000002.1"/>
</dbReference>
<accession>A0A7W6CRT9</accession>
<keyword evidence="1" id="KW-0472">Membrane</keyword>
<keyword evidence="3" id="KW-1185">Reference proteome</keyword>